<sequence length="131" mass="15234">MSTYREMERIQRGIEDGDTSMAVADADLVEKFNSWNPSYNCESAAEGYFSFLSSIAKYKPTLIEPLLKKAIEPVYYLGYENSEEILNWAAYFAQLQNAMYVPSELGKVWLCEELPNYKEYIEKCLIEYMTE</sequence>
<gene>
    <name evidence="1" type="ORF">ET33_08300</name>
</gene>
<reference evidence="1 2" key="1">
    <citation type="submission" date="2014-06" db="EMBL/GenBank/DDBJ databases">
        <title>Draft genome sequence of Paenibacillus sp. MSt1.</title>
        <authorList>
            <person name="Aw Y.K."/>
            <person name="Ong K.S."/>
            <person name="Gan H.M."/>
            <person name="Lee S.M."/>
        </authorList>
    </citation>
    <scope>NUCLEOTIDE SEQUENCE [LARGE SCALE GENOMIC DNA]</scope>
    <source>
        <strain evidence="1 2">MSt1</strain>
    </source>
</reference>
<comment type="caution">
    <text evidence="1">The sequence shown here is derived from an EMBL/GenBank/DDBJ whole genome shotgun (WGS) entry which is preliminary data.</text>
</comment>
<evidence type="ECO:0000313" key="1">
    <source>
        <dbReference type="EMBL" id="KEQ24286.1"/>
    </source>
</evidence>
<name>A0A081P0R3_9BACL</name>
<dbReference type="eggNOG" id="ENOG5032MGV">
    <property type="taxonomic scope" value="Bacteria"/>
</dbReference>
<proteinExistence type="predicted"/>
<dbReference type="RefSeq" id="WP_036685278.1">
    <property type="nucleotide sequence ID" value="NZ_JNVM01000016.1"/>
</dbReference>
<keyword evidence="2" id="KW-1185">Reference proteome</keyword>
<dbReference type="Proteomes" id="UP000028123">
    <property type="component" value="Unassembled WGS sequence"/>
</dbReference>
<dbReference type="AlphaFoldDB" id="A0A081P0R3"/>
<protein>
    <submittedName>
        <fullName evidence="1">Uncharacterized protein</fullName>
    </submittedName>
</protein>
<organism evidence="1 2">
    <name type="scientific">Paenibacillus tyrfis</name>
    <dbReference type="NCBI Taxonomy" id="1501230"/>
    <lineage>
        <taxon>Bacteria</taxon>
        <taxon>Bacillati</taxon>
        <taxon>Bacillota</taxon>
        <taxon>Bacilli</taxon>
        <taxon>Bacillales</taxon>
        <taxon>Paenibacillaceae</taxon>
        <taxon>Paenibacillus</taxon>
    </lineage>
</organism>
<dbReference type="OrthoDB" id="2618552at2"/>
<evidence type="ECO:0000313" key="2">
    <source>
        <dbReference type="Proteomes" id="UP000028123"/>
    </source>
</evidence>
<dbReference type="EMBL" id="JNVM01000016">
    <property type="protein sequence ID" value="KEQ24286.1"/>
    <property type="molecule type" value="Genomic_DNA"/>
</dbReference>
<accession>A0A081P0R3</accession>